<dbReference type="Proteomes" id="UP001063698">
    <property type="component" value="Chromosome"/>
</dbReference>
<dbReference type="SUPFAM" id="SSF46785">
    <property type="entry name" value="Winged helix' DNA-binding domain"/>
    <property type="match status" value="1"/>
</dbReference>
<feature type="domain" description="HTH deoR-type" evidence="4">
    <location>
        <begin position="222"/>
        <end position="254"/>
    </location>
</feature>
<gene>
    <name evidence="5" type="ORF">IPA_07810</name>
</gene>
<dbReference type="GO" id="GO:0003700">
    <property type="term" value="F:DNA-binding transcription factor activity"/>
    <property type="evidence" value="ECO:0007669"/>
    <property type="project" value="InterPro"/>
</dbReference>
<dbReference type="InterPro" id="IPR036390">
    <property type="entry name" value="WH_DNA-bd_sf"/>
</dbReference>
<feature type="coiled-coil region" evidence="3">
    <location>
        <begin position="19"/>
        <end position="100"/>
    </location>
</feature>
<dbReference type="InterPro" id="IPR036388">
    <property type="entry name" value="WH-like_DNA-bd_sf"/>
</dbReference>
<protein>
    <recommendedName>
        <fullName evidence="4">HTH deoR-type domain-containing protein</fullName>
    </recommendedName>
</protein>
<accession>A0A977PLQ3</accession>
<keyword evidence="2" id="KW-0804">Transcription</keyword>
<keyword evidence="6" id="KW-1185">Reference proteome</keyword>
<dbReference type="InterPro" id="IPR001034">
    <property type="entry name" value="DeoR_HTH"/>
</dbReference>
<evidence type="ECO:0000256" key="2">
    <source>
        <dbReference type="ARBA" id="ARBA00023163"/>
    </source>
</evidence>
<name>A0A977PLQ3_9CREN</name>
<evidence type="ECO:0000313" key="5">
    <source>
        <dbReference type="EMBL" id="UXD22739.1"/>
    </source>
</evidence>
<dbReference type="AlphaFoldDB" id="A0A977PLQ3"/>
<dbReference type="Gene3D" id="1.10.10.10">
    <property type="entry name" value="Winged helix-like DNA-binding domain superfamily/Winged helix DNA-binding domain"/>
    <property type="match status" value="1"/>
</dbReference>
<evidence type="ECO:0000256" key="1">
    <source>
        <dbReference type="ARBA" id="ARBA00023015"/>
    </source>
</evidence>
<evidence type="ECO:0000259" key="4">
    <source>
        <dbReference type="Pfam" id="PF08220"/>
    </source>
</evidence>
<dbReference type="EMBL" id="CP006868">
    <property type="protein sequence ID" value="UXD22739.1"/>
    <property type="molecule type" value="Genomic_DNA"/>
</dbReference>
<organism evidence="5 6">
    <name type="scientific">Ignicoccus pacificus DSM 13166</name>
    <dbReference type="NCBI Taxonomy" id="940294"/>
    <lineage>
        <taxon>Archaea</taxon>
        <taxon>Thermoproteota</taxon>
        <taxon>Thermoprotei</taxon>
        <taxon>Desulfurococcales</taxon>
        <taxon>Desulfurococcaceae</taxon>
        <taxon>Ignicoccus</taxon>
    </lineage>
</organism>
<evidence type="ECO:0000313" key="6">
    <source>
        <dbReference type="Proteomes" id="UP001063698"/>
    </source>
</evidence>
<proteinExistence type="predicted"/>
<reference evidence="5" key="1">
    <citation type="submission" date="2013-11" db="EMBL/GenBank/DDBJ databases">
        <title>Comparative genomics of Ignicoccus.</title>
        <authorList>
            <person name="Podar M."/>
        </authorList>
    </citation>
    <scope>NUCLEOTIDE SEQUENCE</scope>
    <source>
        <strain evidence="5">DSM 13166</strain>
    </source>
</reference>
<keyword evidence="1" id="KW-0805">Transcription regulation</keyword>
<dbReference type="Pfam" id="PF08220">
    <property type="entry name" value="HTH_DeoR"/>
    <property type="match status" value="1"/>
</dbReference>
<evidence type="ECO:0000256" key="3">
    <source>
        <dbReference type="SAM" id="Coils"/>
    </source>
</evidence>
<dbReference type="KEGG" id="ipc:IPA_07810"/>
<sequence>MVFWLFFRKKNKKVKKSLKDAYLDNIFEIREQLEALEVQIQRLEKRKKELEKDYIKSVRKGEKEKAAMIEQEIKSLTTKIRSLKHTRNVLEVELKKLEHTDDYMVAVTSMNRIAEALKNNVDIMDRALKPHALKVINNLENTMIRMKSADLPTPSATAVINTILEKPTSDYALPSVESLELSQPAPQSIAMADGGIVKYKTEDLAEKVYQVIQIYVKFGRANQLSVKRIAQHLGVTEAEVRKALEVLEKQGKIKIRRGKRVGEA</sequence>
<keyword evidence="3" id="KW-0175">Coiled coil</keyword>